<name>A0A845F6B8_9BACI</name>
<evidence type="ECO:0000256" key="2">
    <source>
        <dbReference type="ARBA" id="ARBA00023125"/>
    </source>
</evidence>
<reference evidence="5 6" key="1">
    <citation type="submission" date="2019-11" db="EMBL/GenBank/DDBJ databases">
        <title>Genome sequences of 17 halophilic strains isolated from different environments.</title>
        <authorList>
            <person name="Furrow R.E."/>
        </authorList>
    </citation>
    <scope>NUCLEOTIDE SEQUENCE [LARGE SCALE GENOMIC DNA]</scope>
    <source>
        <strain evidence="5 6">SL-4</strain>
    </source>
</reference>
<dbReference type="GO" id="GO:0003700">
    <property type="term" value="F:DNA-binding transcription factor activity"/>
    <property type="evidence" value="ECO:0007669"/>
    <property type="project" value="InterPro"/>
</dbReference>
<protein>
    <submittedName>
        <fullName evidence="5">Helix-turn-helix domain-containing protein</fullName>
    </submittedName>
</protein>
<dbReference type="RefSeq" id="WP_160911075.1">
    <property type="nucleotide sequence ID" value="NZ_WMFA01000001.1"/>
</dbReference>
<keyword evidence="1" id="KW-0805">Transcription regulation</keyword>
<dbReference type="InterPro" id="IPR018060">
    <property type="entry name" value="HTH_AraC"/>
</dbReference>
<comment type="caution">
    <text evidence="5">The sequence shown here is derived from an EMBL/GenBank/DDBJ whole genome shotgun (WGS) entry which is preliminary data.</text>
</comment>
<feature type="domain" description="HTH araC/xylS-type" evidence="4">
    <location>
        <begin position="292"/>
        <end position="390"/>
    </location>
</feature>
<dbReference type="PANTHER" id="PTHR43280:SF2">
    <property type="entry name" value="HTH-TYPE TRANSCRIPTIONAL REGULATOR EXSA"/>
    <property type="match status" value="1"/>
</dbReference>
<evidence type="ECO:0000256" key="1">
    <source>
        <dbReference type="ARBA" id="ARBA00023015"/>
    </source>
</evidence>
<evidence type="ECO:0000256" key="3">
    <source>
        <dbReference type="ARBA" id="ARBA00023163"/>
    </source>
</evidence>
<sequence>MTKYELMNLLKDCSITMNIPVLMFNERNKMIYHYPEHFQKPPKALRSIHKTYINECRKHPFTMQVYTDHYYQHLLLYPYVDENKKSLVIGIGPFVQQEVSHKHVRMNLIMNDLDAGLEEPFVEYLAQLPMLNQSQVSALKRLMNQLLPKQRKKVTGSMEQAKIHKQYQSFTQTLSSYPETIATKQKFFELFKNGQDEAIEVYEKLREKTLNGKDLRHHKNQMIRWISELGHVCMEKGAQQDEVDSLSDFYINFLESQGTEEDLKALEMNILKSFLERIQKNGERRMYSPLVERTQKYIFQNLTKDLTLKGIAEALNVNPNYLSGVFTKEKGISITQFINQQRIKEAKELLCITHHSLMDISTLLGYNSQSYFTRVFKSIEGIGPKEFRNKYRVYEE</sequence>
<dbReference type="PRINTS" id="PR00032">
    <property type="entry name" value="HTHARAC"/>
</dbReference>
<dbReference type="PANTHER" id="PTHR43280">
    <property type="entry name" value="ARAC-FAMILY TRANSCRIPTIONAL REGULATOR"/>
    <property type="match status" value="1"/>
</dbReference>
<dbReference type="AlphaFoldDB" id="A0A845F6B8"/>
<dbReference type="SMART" id="SM00342">
    <property type="entry name" value="HTH_ARAC"/>
    <property type="match status" value="1"/>
</dbReference>
<gene>
    <name evidence="5" type="ORF">GLW00_02960</name>
</gene>
<dbReference type="Proteomes" id="UP000450457">
    <property type="component" value="Unassembled WGS sequence"/>
</dbReference>
<dbReference type="InterPro" id="IPR009057">
    <property type="entry name" value="Homeodomain-like_sf"/>
</dbReference>
<keyword evidence="3" id="KW-0804">Transcription</keyword>
<evidence type="ECO:0000313" key="6">
    <source>
        <dbReference type="Proteomes" id="UP000450457"/>
    </source>
</evidence>
<keyword evidence="2" id="KW-0238">DNA-binding</keyword>
<dbReference type="InterPro" id="IPR020449">
    <property type="entry name" value="Tscrpt_reg_AraC-type_HTH"/>
</dbReference>
<dbReference type="Pfam" id="PF12833">
    <property type="entry name" value="HTH_18"/>
    <property type="match status" value="1"/>
</dbReference>
<dbReference type="EMBL" id="WMFA01000001">
    <property type="protein sequence ID" value="MYL69792.1"/>
    <property type="molecule type" value="Genomic_DNA"/>
</dbReference>
<dbReference type="PROSITE" id="PS01124">
    <property type="entry name" value="HTH_ARAC_FAMILY_2"/>
    <property type="match status" value="1"/>
</dbReference>
<dbReference type="GeneID" id="78005936"/>
<evidence type="ECO:0000259" key="4">
    <source>
        <dbReference type="PROSITE" id="PS01124"/>
    </source>
</evidence>
<organism evidence="5 6">
    <name type="scientific">Halobacillus litoralis</name>
    <dbReference type="NCBI Taxonomy" id="45668"/>
    <lineage>
        <taxon>Bacteria</taxon>
        <taxon>Bacillati</taxon>
        <taxon>Bacillota</taxon>
        <taxon>Bacilli</taxon>
        <taxon>Bacillales</taxon>
        <taxon>Bacillaceae</taxon>
        <taxon>Halobacillus</taxon>
    </lineage>
</organism>
<dbReference type="OrthoDB" id="247151at2"/>
<dbReference type="Gene3D" id="1.10.10.60">
    <property type="entry name" value="Homeodomain-like"/>
    <property type="match status" value="2"/>
</dbReference>
<proteinExistence type="predicted"/>
<accession>A0A845F6B8</accession>
<evidence type="ECO:0000313" key="5">
    <source>
        <dbReference type="EMBL" id="MYL69792.1"/>
    </source>
</evidence>
<dbReference type="SUPFAM" id="SSF46689">
    <property type="entry name" value="Homeodomain-like"/>
    <property type="match status" value="2"/>
</dbReference>
<dbReference type="GO" id="GO:0043565">
    <property type="term" value="F:sequence-specific DNA binding"/>
    <property type="evidence" value="ECO:0007669"/>
    <property type="project" value="InterPro"/>
</dbReference>